<gene>
    <name evidence="2" type="ORF">NUU61_009507</name>
</gene>
<feature type="compositionally biased region" description="Basic and acidic residues" evidence="1">
    <location>
        <begin position="158"/>
        <end position="175"/>
    </location>
</feature>
<evidence type="ECO:0000256" key="1">
    <source>
        <dbReference type="SAM" id="MobiDB-lite"/>
    </source>
</evidence>
<reference evidence="2" key="1">
    <citation type="submission" date="2022-11" db="EMBL/GenBank/DDBJ databases">
        <authorList>
            <person name="Petersen C."/>
        </authorList>
    </citation>
    <scope>NUCLEOTIDE SEQUENCE</scope>
    <source>
        <strain evidence="2">IBT 34128</strain>
    </source>
</reference>
<comment type="caution">
    <text evidence="2">The sequence shown here is derived from an EMBL/GenBank/DDBJ whole genome shotgun (WGS) entry which is preliminary data.</text>
</comment>
<sequence length="438" mass="47584">MERKLSKKATKMRRRFTFTRGSQAGERDSTMITSPGSNQSSTRPRSATSPRSSTPGSSTSGDLPWQYDASRQDDFTDEPGFFRPVSPLIDRPKIDTDLEIDVKHACTLLAHSVERGIPTGLFPQTEAQVPPSANSHQPVQSRQKLLAVSSDQAACLPHPKDLGAETQSSKDKHDSGVAMGSDSSEQPGAATGSARFYEKYLSISPPQEETLARGRSRGMSFDADITSRSRSSSPGLFPYSPPQLDLQFPLGQSLPGSPRSKGQPQSPCAEHVENSHAKASDTGLGAEGVTWLQASVDIQHLRQPDVGKDSSQRNGQKLPISSGPPLRRFYSDCQLLKAFASQGLVTDAPWESRDSSIFRNASRGSLATEDTSRDIPDLYRARHHHPTIYSMAAPSVQPGHKRGRASQLLRKLAGLGMWRKVTDPFAQNPPGQTVEASD</sequence>
<organism evidence="2 3">
    <name type="scientific">Penicillium alfredii</name>
    <dbReference type="NCBI Taxonomy" id="1506179"/>
    <lineage>
        <taxon>Eukaryota</taxon>
        <taxon>Fungi</taxon>
        <taxon>Dikarya</taxon>
        <taxon>Ascomycota</taxon>
        <taxon>Pezizomycotina</taxon>
        <taxon>Eurotiomycetes</taxon>
        <taxon>Eurotiomycetidae</taxon>
        <taxon>Eurotiales</taxon>
        <taxon>Aspergillaceae</taxon>
        <taxon>Penicillium</taxon>
    </lineage>
</organism>
<protein>
    <submittedName>
        <fullName evidence="2">Uncharacterized protein</fullName>
    </submittedName>
</protein>
<feature type="compositionally biased region" description="Basic and acidic residues" evidence="1">
    <location>
        <begin position="270"/>
        <end position="279"/>
    </location>
</feature>
<dbReference type="GeneID" id="81399201"/>
<feature type="region of interest" description="Disordered" evidence="1">
    <location>
        <begin position="127"/>
        <end position="191"/>
    </location>
</feature>
<dbReference type="EMBL" id="JAPMSZ010000011">
    <property type="protein sequence ID" value="KAJ5084928.1"/>
    <property type="molecule type" value="Genomic_DNA"/>
</dbReference>
<dbReference type="RefSeq" id="XP_056508325.1">
    <property type="nucleotide sequence ID" value="XM_056660032.1"/>
</dbReference>
<feature type="region of interest" description="Disordered" evidence="1">
    <location>
        <begin position="224"/>
        <end position="282"/>
    </location>
</feature>
<dbReference type="OrthoDB" id="4188313at2759"/>
<reference evidence="2" key="2">
    <citation type="journal article" date="2023" name="IMA Fungus">
        <title>Comparative genomic study of the Penicillium genus elucidates a diverse pangenome and 15 lateral gene transfer events.</title>
        <authorList>
            <person name="Petersen C."/>
            <person name="Sorensen T."/>
            <person name="Nielsen M.R."/>
            <person name="Sondergaard T.E."/>
            <person name="Sorensen J.L."/>
            <person name="Fitzpatrick D.A."/>
            <person name="Frisvad J.C."/>
            <person name="Nielsen K.L."/>
        </authorList>
    </citation>
    <scope>NUCLEOTIDE SEQUENCE</scope>
    <source>
        <strain evidence="2">IBT 34128</strain>
    </source>
</reference>
<feature type="compositionally biased region" description="Low complexity" evidence="1">
    <location>
        <begin position="40"/>
        <end position="60"/>
    </location>
</feature>
<feature type="compositionally biased region" description="Polar residues" evidence="1">
    <location>
        <begin position="127"/>
        <end position="143"/>
    </location>
</feature>
<feature type="region of interest" description="Disordered" evidence="1">
    <location>
        <begin position="1"/>
        <end position="86"/>
    </location>
</feature>
<evidence type="ECO:0000313" key="3">
    <source>
        <dbReference type="Proteomes" id="UP001141434"/>
    </source>
</evidence>
<accession>A0A9W9JX88</accession>
<feature type="compositionally biased region" description="Basic residues" evidence="1">
    <location>
        <begin position="1"/>
        <end position="17"/>
    </location>
</feature>
<dbReference type="Proteomes" id="UP001141434">
    <property type="component" value="Unassembled WGS sequence"/>
</dbReference>
<feature type="compositionally biased region" description="Polar residues" evidence="1">
    <location>
        <begin position="30"/>
        <end position="39"/>
    </location>
</feature>
<feature type="region of interest" description="Disordered" evidence="1">
    <location>
        <begin position="304"/>
        <end position="325"/>
    </location>
</feature>
<evidence type="ECO:0000313" key="2">
    <source>
        <dbReference type="EMBL" id="KAJ5084928.1"/>
    </source>
</evidence>
<dbReference type="AlphaFoldDB" id="A0A9W9JX88"/>
<name>A0A9W9JX88_9EURO</name>
<keyword evidence="3" id="KW-1185">Reference proteome</keyword>
<proteinExistence type="predicted"/>